<keyword evidence="2 7" id="KW-0812">Transmembrane</keyword>
<evidence type="ECO:0000259" key="8">
    <source>
        <dbReference type="Pfam" id="PF20684"/>
    </source>
</evidence>
<feature type="transmembrane region" description="Helical" evidence="7">
    <location>
        <begin position="134"/>
        <end position="156"/>
    </location>
</feature>
<evidence type="ECO:0000256" key="5">
    <source>
        <dbReference type="ARBA" id="ARBA00038359"/>
    </source>
</evidence>
<comment type="subcellular location">
    <subcellularLocation>
        <location evidence="1">Membrane</location>
        <topology evidence="1">Multi-pass membrane protein</topology>
    </subcellularLocation>
</comment>
<dbReference type="PANTHER" id="PTHR33048:SF47">
    <property type="entry name" value="INTEGRAL MEMBRANE PROTEIN-RELATED"/>
    <property type="match status" value="1"/>
</dbReference>
<comment type="caution">
    <text evidence="9">The sequence shown here is derived from an EMBL/GenBank/DDBJ whole genome shotgun (WGS) entry which is preliminary data.</text>
</comment>
<dbReference type="Proteomes" id="UP001174936">
    <property type="component" value="Unassembled WGS sequence"/>
</dbReference>
<evidence type="ECO:0000256" key="2">
    <source>
        <dbReference type="ARBA" id="ARBA00022692"/>
    </source>
</evidence>
<feature type="transmembrane region" description="Helical" evidence="7">
    <location>
        <begin position="56"/>
        <end position="79"/>
    </location>
</feature>
<comment type="similarity">
    <text evidence="5">Belongs to the SAT4 family.</text>
</comment>
<keyword evidence="3 7" id="KW-1133">Transmembrane helix</keyword>
<evidence type="ECO:0000256" key="1">
    <source>
        <dbReference type="ARBA" id="ARBA00004141"/>
    </source>
</evidence>
<keyword evidence="4 7" id="KW-0472">Membrane</keyword>
<evidence type="ECO:0000313" key="10">
    <source>
        <dbReference type="Proteomes" id="UP001174936"/>
    </source>
</evidence>
<evidence type="ECO:0000256" key="4">
    <source>
        <dbReference type="ARBA" id="ARBA00023136"/>
    </source>
</evidence>
<dbReference type="AlphaFoldDB" id="A0AA39YAT3"/>
<evidence type="ECO:0000256" key="3">
    <source>
        <dbReference type="ARBA" id="ARBA00022989"/>
    </source>
</evidence>
<evidence type="ECO:0000256" key="6">
    <source>
        <dbReference type="SAM" id="MobiDB-lite"/>
    </source>
</evidence>
<sequence length="359" mass="39078">MSTTNSSVPIDPVRLQQSRAHELVGALTTGPSLAFVFVAMRIYTRFVLVRQRFLEDWSILAALATSIGMAVFMGITVINGSGRHVETVSVAEQKDLTKAMIGVIECYLLTHCFLKLSIMLQYCRVATLPWEKNLCFGIIGVLSAGYLSVIIVQMVRCVPFEAQWTPGYPGAVCVNSTAFFFASQALNVFLDVIILLAPLVILRHSSAPLQQRLLFGVALAFGGVASIVSIIRLHTLYPSTVTTDPTWDKVPSGVYGVIEANLGIICACVVTLRPLFHKVQSSISSIKGRASTRTATTRSLPKVSRIRPSLYHITLSSGNNTQVSSDSSEQETRVAVDDRDRGAAAGVSVRDGDQEKWRV</sequence>
<evidence type="ECO:0000256" key="7">
    <source>
        <dbReference type="SAM" id="Phobius"/>
    </source>
</evidence>
<feature type="compositionally biased region" description="Polar residues" evidence="6">
    <location>
        <begin position="317"/>
        <end position="327"/>
    </location>
</feature>
<feature type="transmembrane region" description="Helical" evidence="7">
    <location>
        <begin position="99"/>
        <end position="122"/>
    </location>
</feature>
<evidence type="ECO:0000313" key="9">
    <source>
        <dbReference type="EMBL" id="KAK0648161.1"/>
    </source>
</evidence>
<reference evidence="9" key="1">
    <citation type="submission" date="2023-06" db="EMBL/GenBank/DDBJ databases">
        <title>Genome-scale phylogeny and comparative genomics of the fungal order Sordariales.</title>
        <authorList>
            <consortium name="Lawrence Berkeley National Laboratory"/>
            <person name="Hensen N."/>
            <person name="Bonometti L."/>
            <person name="Westerberg I."/>
            <person name="Brannstrom I.O."/>
            <person name="Guillou S."/>
            <person name="Cros-Aarteil S."/>
            <person name="Calhoun S."/>
            <person name="Haridas S."/>
            <person name="Kuo A."/>
            <person name="Mondo S."/>
            <person name="Pangilinan J."/>
            <person name="Riley R."/>
            <person name="Labutti K."/>
            <person name="Andreopoulos B."/>
            <person name="Lipzen A."/>
            <person name="Chen C."/>
            <person name="Yanf M."/>
            <person name="Daum C."/>
            <person name="Ng V."/>
            <person name="Clum A."/>
            <person name="Steindorff A."/>
            <person name="Ohm R."/>
            <person name="Martin F."/>
            <person name="Silar P."/>
            <person name="Natvig D."/>
            <person name="Lalanne C."/>
            <person name="Gautier V."/>
            <person name="Ament-Velasquez S.L."/>
            <person name="Kruys A."/>
            <person name="Hutchinson M.I."/>
            <person name="Powell A.J."/>
            <person name="Barry K."/>
            <person name="Miller A.N."/>
            <person name="Grigoriev I.V."/>
            <person name="Debuchy R."/>
            <person name="Gladieux P."/>
            <person name="Thoren M.H."/>
            <person name="Johannesson H."/>
        </authorList>
    </citation>
    <scope>NUCLEOTIDE SEQUENCE</scope>
    <source>
        <strain evidence="9">SMH2532-1</strain>
    </source>
</reference>
<feature type="transmembrane region" description="Helical" evidence="7">
    <location>
        <begin position="23"/>
        <end position="44"/>
    </location>
</feature>
<dbReference type="GO" id="GO:0016020">
    <property type="term" value="C:membrane"/>
    <property type="evidence" value="ECO:0007669"/>
    <property type="project" value="UniProtKB-SubCell"/>
</dbReference>
<dbReference type="Pfam" id="PF20684">
    <property type="entry name" value="Fung_rhodopsin"/>
    <property type="match status" value="1"/>
</dbReference>
<name>A0AA39YAT3_9PEZI</name>
<keyword evidence="10" id="KW-1185">Reference proteome</keyword>
<feature type="transmembrane region" description="Helical" evidence="7">
    <location>
        <begin position="253"/>
        <end position="276"/>
    </location>
</feature>
<feature type="compositionally biased region" description="Basic and acidic residues" evidence="6">
    <location>
        <begin position="350"/>
        <end position="359"/>
    </location>
</feature>
<dbReference type="InterPro" id="IPR049326">
    <property type="entry name" value="Rhodopsin_dom_fungi"/>
</dbReference>
<protein>
    <recommendedName>
        <fullName evidence="8">Rhodopsin domain-containing protein</fullName>
    </recommendedName>
</protein>
<proteinExistence type="inferred from homology"/>
<gene>
    <name evidence="9" type="ORF">B0T16DRAFT_407805</name>
</gene>
<organism evidence="9 10">
    <name type="scientific">Cercophora newfieldiana</name>
    <dbReference type="NCBI Taxonomy" id="92897"/>
    <lineage>
        <taxon>Eukaryota</taxon>
        <taxon>Fungi</taxon>
        <taxon>Dikarya</taxon>
        <taxon>Ascomycota</taxon>
        <taxon>Pezizomycotina</taxon>
        <taxon>Sordariomycetes</taxon>
        <taxon>Sordariomycetidae</taxon>
        <taxon>Sordariales</taxon>
        <taxon>Lasiosphaeriaceae</taxon>
        <taxon>Cercophora</taxon>
    </lineage>
</organism>
<accession>A0AA39YAT3</accession>
<dbReference type="InterPro" id="IPR052337">
    <property type="entry name" value="SAT4-like"/>
</dbReference>
<feature type="domain" description="Rhodopsin" evidence="8">
    <location>
        <begin position="40"/>
        <end position="278"/>
    </location>
</feature>
<feature type="transmembrane region" description="Helical" evidence="7">
    <location>
        <begin position="213"/>
        <end position="233"/>
    </location>
</feature>
<feature type="compositionally biased region" description="Basic and acidic residues" evidence="6">
    <location>
        <begin position="330"/>
        <end position="342"/>
    </location>
</feature>
<feature type="region of interest" description="Disordered" evidence="6">
    <location>
        <begin position="317"/>
        <end position="359"/>
    </location>
</feature>
<dbReference type="EMBL" id="JAULSV010000003">
    <property type="protein sequence ID" value="KAK0648161.1"/>
    <property type="molecule type" value="Genomic_DNA"/>
</dbReference>
<feature type="transmembrane region" description="Helical" evidence="7">
    <location>
        <begin position="176"/>
        <end position="201"/>
    </location>
</feature>
<dbReference type="PANTHER" id="PTHR33048">
    <property type="entry name" value="PTH11-LIKE INTEGRAL MEMBRANE PROTEIN (AFU_ORTHOLOGUE AFUA_5G11245)"/>
    <property type="match status" value="1"/>
</dbReference>